<organism evidence="1 2">
    <name type="scientific">Romanomermis culicivorax</name>
    <name type="common">Nematode worm</name>
    <dbReference type="NCBI Taxonomy" id="13658"/>
    <lineage>
        <taxon>Eukaryota</taxon>
        <taxon>Metazoa</taxon>
        <taxon>Ecdysozoa</taxon>
        <taxon>Nematoda</taxon>
        <taxon>Enoplea</taxon>
        <taxon>Dorylaimia</taxon>
        <taxon>Mermithida</taxon>
        <taxon>Mermithoidea</taxon>
        <taxon>Mermithidae</taxon>
        <taxon>Romanomermis</taxon>
    </lineage>
</organism>
<name>A0A915JLT5_ROMCU</name>
<keyword evidence="1" id="KW-1185">Reference proteome</keyword>
<accession>A0A915JLT5</accession>
<dbReference type="WBParaSite" id="nRc.2.0.1.t26961-RA">
    <property type="protein sequence ID" value="nRc.2.0.1.t26961-RA"/>
    <property type="gene ID" value="nRc.2.0.1.g26961"/>
</dbReference>
<evidence type="ECO:0000313" key="1">
    <source>
        <dbReference type="Proteomes" id="UP000887565"/>
    </source>
</evidence>
<protein>
    <submittedName>
        <fullName evidence="2">Uncharacterized protein</fullName>
    </submittedName>
</protein>
<dbReference type="Proteomes" id="UP000887565">
    <property type="component" value="Unplaced"/>
</dbReference>
<evidence type="ECO:0000313" key="2">
    <source>
        <dbReference type="WBParaSite" id="nRc.2.0.1.t26961-RA"/>
    </source>
</evidence>
<dbReference type="AlphaFoldDB" id="A0A915JLT5"/>
<sequence length="108" mass="11810">MYIEPQPPVSPDVAALILGWVAGLWAKELGVVDSIHTAHFALLLYEAPRLDNPSCLLQAYNNALITVNATGIKVGLYRKNKQGILMLQSALKKLCPFTLDSRVVEGHV</sequence>
<reference evidence="2" key="1">
    <citation type="submission" date="2022-11" db="UniProtKB">
        <authorList>
            <consortium name="WormBaseParasite"/>
        </authorList>
    </citation>
    <scope>IDENTIFICATION</scope>
</reference>
<proteinExistence type="predicted"/>